<name>A0A7D6A242_PSEPU</name>
<dbReference type="Proteomes" id="UP000510934">
    <property type="component" value="Chromosome"/>
</dbReference>
<reference evidence="2 3" key="1">
    <citation type="journal article" date="2009" name="Mikrobiologiia">
        <title>[Phenanthren biodegradation and interaction of Pseudomonas putida BS3701 and Burkholderia sp.BS3702 in plant rhizosphere].</title>
        <authorList>
            <person name="Ovchinnikova A.A."/>
            <person name="Vetrova A.A."/>
            <person name="Filonov A.E."/>
            <person name="Boronin A.M."/>
        </authorList>
    </citation>
    <scope>NUCLEOTIDE SEQUENCE [LARGE SCALE GENOMIC DNA]</scope>
    <source>
        <strain evidence="2 3">BS3701</strain>
    </source>
</reference>
<feature type="compositionally biased region" description="Acidic residues" evidence="1">
    <location>
        <begin position="22"/>
        <end position="36"/>
    </location>
</feature>
<dbReference type="AlphaFoldDB" id="A0A7D6A242"/>
<gene>
    <name evidence="2" type="ORF">H0H12_19040</name>
</gene>
<dbReference type="RefSeq" id="WP_180688411.1">
    <property type="nucleotide sequence ID" value="NZ_CP059052.1"/>
</dbReference>
<evidence type="ECO:0000313" key="3">
    <source>
        <dbReference type="Proteomes" id="UP000510934"/>
    </source>
</evidence>
<protein>
    <submittedName>
        <fullName evidence="2">Uncharacterized protein</fullName>
    </submittedName>
</protein>
<sequence length="53" mass="5941">MSTDPRRQGELNPDDPASPDPVENDPLMDDDLEDDEDSKKQENPDEGMGTPRE</sequence>
<accession>A0A7D6A242</accession>
<evidence type="ECO:0000313" key="2">
    <source>
        <dbReference type="EMBL" id="QLJ12544.1"/>
    </source>
</evidence>
<organism evidence="2 3">
    <name type="scientific">Pseudomonas putida</name>
    <name type="common">Arthrobacter siderocapsulatus</name>
    <dbReference type="NCBI Taxonomy" id="303"/>
    <lineage>
        <taxon>Bacteria</taxon>
        <taxon>Pseudomonadati</taxon>
        <taxon>Pseudomonadota</taxon>
        <taxon>Gammaproteobacteria</taxon>
        <taxon>Pseudomonadales</taxon>
        <taxon>Pseudomonadaceae</taxon>
        <taxon>Pseudomonas</taxon>
    </lineage>
</organism>
<feature type="region of interest" description="Disordered" evidence="1">
    <location>
        <begin position="1"/>
        <end position="53"/>
    </location>
</feature>
<evidence type="ECO:0000256" key="1">
    <source>
        <dbReference type="SAM" id="MobiDB-lite"/>
    </source>
</evidence>
<proteinExistence type="predicted"/>
<dbReference type="EMBL" id="CP059052">
    <property type="protein sequence ID" value="QLJ12544.1"/>
    <property type="molecule type" value="Genomic_DNA"/>
</dbReference>